<dbReference type="Pfam" id="PF01252">
    <property type="entry name" value="Peptidase_A8"/>
    <property type="match status" value="1"/>
</dbReference>
<evidence type="ECO:0000256" key="5">
    <source>
        <dbReference type="ARBA" id="ARBA00022750"/>
    </source>
</evidence>
<organism evidence="12 13">
    <name type="scientific">Staphylococcus aureus subsp. aureus DR10</name>
    <dbReference type="NCBI Taxonomy" id="1155079"/>
    <lineage>
        <taxon>Bacteria</taxon>
        <taxon>Bacillati</taxon>
        <taxon>Bacillota</taxon>
        <taxon>Bacilli</taxon>
        <taxon>Bacillales</taxon>
        <taxon>Staphylococcaceae</taxon>
        <taxon>Staphylococcus</taxon>
    </lineage>
</organism>
<evidence type="ECO:0000256" key="4">
    <source>
        <dbReference type="ARBA" id="ARBA00022692"/>
    </source>
</evidence>
<comment type="pathway">
    <text evidence="9">Protein modification; lipoprotein biosynthesis (signal peptide cleavage).</text>
</comment>
<keyword evidence="7 9" id="KW-1133">Transmembrane helix</keyword>
<dbReference type="EMBL" id="AIDT01000002">
    <property type="protein sequence ID" value="EIA14833.1"/>
    <property type="molecule type" value="Genomic_DNA"/>
</dbReference>
<dbReference type="PANTHER" id="PTHR33695:SF1">
    <property type="entry name" value="LIPOPROTEIN SIGNAL PEPTIDASE"/>
    <property type="match status" value="1"/>
</dbReference>
<evidence type="ECO:0000256" key="1">
    <source>
        <dbReference type="ARBA" id="ARBA00006139"/>
    </source>
</evidence>
<dbReference type="PRINTS" id="PR00781">
    <property type="entry name" value="LIPOSIGPTASE"/>
</dbReference>
<dbReference type="GO" id="GO:0005886">
    <property type="term" value="C:plasma membrane"/>
    <property type="evidence" value="ECO:0007669"/>
    <property type="project" value="UniProtKB-SubCell"/>
</dbReference>
<evidence type="ECO:0000256" key="7">
    <source>
        <dbReference type="ARBA" id="ARBA00022989"/>
    </source>
</evidence>
<keyword evidence="3 9" id="KW-0645">Protease</keyword>
<protein>
    <recommendedName>
        <fullName evidence="9">Lipoprotein signal peptidase</fullName>
        <ecNumber evidence="9">3.4.23.36</ecNumber>
    </recommendedName>
    <alternativeName>
        <fullName evidence="9">Prolipoprotein signal peptidase</fullName>
    </alternativeName>
    <alternativeName>
        <fullName evidence="9">Signal peptidase II</fullName>
        <shortName evidence="9">SPase II</shortName>
    </alternativeName>
</protein>
<evidence type="ECO:0000256" key="3">
    <source>
        <dbReference type="ARBA" id="ARBA00022670"/>
    </source>
</evidence>
<evidence type="ECO:0000256" key="9">
    <source>
        <dbReference type="HAMAP-Rule" id="MF_00161"/>
    </source>
</evidence>
<keyword evidence="8 9" id="KW-0472">Membrane</keyword>
<dbReference type="GO" id="GO:0006508">
    <property type="term" value="P:proteolysis"/>
    <property type="evidence" value="ECO:0007669"/>
    <property type="project" value="UniProtKB-KW"/>
</dbReference>
<comment type="subcellular location">
    <subcellularLocation>
        <location evidence="9">Cell membrane</location>
        <topology evidence="9">Multi-pass membrane protein</topology>
    </subcellularLocation>
</comment>
<evidence type="ECO:0000256" key="11">
    <source>
        <dbReference type="RuleBase" id="RU004181"/>
    </source>
</evidence>
<reference evidence="12 13" key="1">
    <citation type="journal article" date="2012" name="MBio">
        <title>Identification of a highly transmissible animal-independent Staphylococcus aureus ST398 clone with distinct genomic and cell adhesion properties.</title>
        <authorList>
            <person name="Uhlemann A.C."/>
            <person name="Porcella S.F."/>
            <person name="Trivedi S."/>
            <person name="Sullivan S.B."/>
            <person name="Hafer C."/>
            <person name="Kennedy A.D."/>
            <person name="Barbian K.D."/>
            <person name="McCarthy A.J."/>
            <person name="Street C."/>
            <person name="Hirschberg D.L."/>
            <person name="Lipkin W.I."/>
            <person name="Lindsay J.A."/>
            <person name="DeLeo F.R."/>
            <person name="Lowy F.D."/>
        </authorList>
    </citation>
    <scope>NUCLEOTIDE SEQUENCE [LARGE SCALE GENOMIC DNA]</scope>
    <source>
        <strain evidence="12 13">DR10</strain>
    </source>
</reference>
<sequence length="174" mass="19492">MSYGRLIGGTKMHKKYFIGTSILIAVFVVIFDQVTKYIIATTMKIGDSFEVIPHFLNITSHRNNGAAWGILSGKMTFFFIITIIILIALVYFFIKDAQYNLFMQVAISLLFAGALGNFIDRVLTGEVVDFIDTNIFGYDFPIFNIADSSLTIGVILIIIALLKDTSNKKEKEVK</sequence>
<comment type="function">
    <text evidence="9 10">This protein specifically catalyzes the removal of signal peptides from prolipoproteins.</text>
</comment>
<evidence type="ECO:0000256" key="8">
    <source>
        <dbReference type="ARBA" id="ARBA00023136"/>
    </source>
</evidence>
<evidence type="ECO:0000313" key="12">
    <source>
        <dbReference type="EMBL" id="EIA14833.1"/>
    </source>
</evidence>
<comment type="caution">
    <text evidence="12">The sequence shown here is derived from an EMBL/GenBank/DDBJ whole genome shotgun (WGS) entry which is preliminary data.</text>
</comment>
<feature type="transmembrane region" description="Helical" evidence="9">
    <location>
        <begin position="75"/>
        <end position="94"/>
    </location>
</feature>
<keyword evidence="2 9" id="KW-1003">Cell membrane</keyword>
<keyword evidence="4 9" id="KW-0812">Transmembrane</keyword>
<keyword evidence="12" id="KW-0449">Lipoprotein</keyword>
<accession>A0ABC9Q275</accession>
<dbReference type="PROSITE" id="PS00855">
    <property type="entry name" value="SPASE_II"/>
    <property type="match status" value="1"/>
</dbReference>
<evidence type="ECO:0000256" key="10">
    <source>
        <dbReference type="RuleBase" id="RU000594"/>
    </source>
</evidence>
<dbReference type="GO" id="GO:0004190">
    <property type="term" value="F:aspartic-type endopeptidase activity"/>
    <property type="evidence" value="ECO:0007669"/>
    <property type="project" value="UniProtKB-UniRule"/>
</dbReference>
<dbReference type="EC" id="3.4.23.36" evidence="9"/>
<name>A0ABC9Q275_STAA5</name>
<keyword evidence="6 9" id="KW-0378">Hydrolase</keyword>
<dbReference type="PANTHER" id="PTHR33695">
    <property type="entry name" value="LIPOPROTEIN SIGNAL PEPTIDASE"/>
    <property type="match status" value="1"/>
</dbReference>
<feature type="transmembrane region" description="Helical" evidence="9">
    <location>
        <begin position="101"/>
        <end position="120"/>
    </location>
</feature>
<gene>
    <name evidence="9" type="primary">lspA</name>
    <name evidence="12" type="ORF">ST398NM02_1193</name>
</gene>
<evidence type="ECO:0000256" key="6">
    <source>
        <dbReference type="ARBA" id="ARBA00022801"/>
    </source>
</evidence>
<keyword evidence="5 9" id="KW-0064">Aspartyl protease</keyword>
<feature type="transmembrane region" description="Helical" evidence="9">
    <location>
        <begin position="16"/>
        <end position="39"/>
    </location>
</feature>
<comment type="similarity">
    <text evidence="1 9 11">Belongs to the peptidase A8 family.</text>
</comment>
<feature type="transmembrane region" description="Helical" evidence="9">
    <location>
        <begin position="140"/>
        <end position="162"/>
    </location>
</feature>
<feature type="active site" evidence="9">
    <location>
        <position position="129"/>
    </location>
</feature>
<feature type="active site" evidence="9">
    <location>
        <position position="147"/>
    </location>
</feature>
<dbReference type="NCBIfam" id="TIGR00077">
    <property type="entry name" value="lspA"/>
    <property type="match status" value="1"/>
</dbReference>
<evidence type="ECO:0000256" key="2">
    <source>
        <dbReference type="ARBA" id="ARBA00022475"/>
    </source>
</evidence>
<dbReference type="HAMAP" id="MF_00161">
    <property type="entry name" value="LspA"/>
    <property type="match status" value="1"/>
</dbReference>
<dbReference type="Proteomes" id="UP000003093">
    <property type="component" value="Unassembled WGS sequence"/>
</dbReference>
<proteinExistence type="inferred from homology"/>
<dbReference type="InterPro" id="IPR001872">
    <property type="entry name" value="Peptidase_A8"/>
</dbReference>
<dbReference type="AlphaFoldDB" id="A0ABC9Q275"/>
<evidence type="ECO:0000313" key="13">
    <source>
        <dbReference type="Proteomes" id="UP000003093"/>
    </source>
</evidence>
<comment type="catalytic activity">
    <reaction evidence="9 10">
        <text>Release of signal peptides from bacterial membrane prolipoproteins. Hydrolyzes -Xaa-Yaa-Zaa-|-(S,diacylglyceryl)Cys-, in which Xaa is hydrophobic (preferably Leu), and Yaa (Ala or Ser) and Zaa (Gly or Ala) have small, neutral side chains.</text>
        <dbReference type="EC" id="3.4.23.36"/>
    </reaction>
</comment>